<proteinExistence type="inferred from homology"/>
<dbReference type="NCBIfam" id="NF006718">
    <property type="entry name" value="PRK09256.1"/>
    <property type="match status" value="1"/>
</dbReference>
<dbReference type="GO" id="GO:0043022">
    <property type="term" value="F:ribosome binding"/>
    <property type="evidence" value="ECO:0007669"/>
    <property type="project" value="TreeGrafter"/>
</dbReference>
<dbReference type="GO" id="GO:0003747">
    <property type="term" value="F:translation release factor activity"/>
    <property type="evidence" value="ECO:0007669"/>
    <property type="project" value="InterPro"/>
</dbReference>
<evidence type="ECO:0000313" key="6">
    <source>
        <dbReference type="Proteomes" id="UP000758856"/>
    </source>
</evidence>
<gene>
    <name evidence="4" type="ORF">GCM10008170_20040</name>
    <name evidence="5" type="ORF">JOD31_000902</name>
</gene>
<feature type="compositionally biased region" description="Basic residues" evidence="2">
    <location>
        <begin position="104"/>
        <end position="117"/>
    </location>
</feature>
<dbReference type="Proteomes" id="UP001143400">
    <property type="component" value="Unassembled WGS sequence"/>
</dbReference>
<evidence type="ECO:0000256" key="1">
    <source>
        <dbReference type="ARBA" id="ARBA00010835"/>
    </source>
</evidence>
<reference evidence="5 6" key="2">
    <citation type="submission" date="2021-01" db="EMBL/GenBank/DDBJ databases">
        <title>Genomic Encyclopedia of Type Strains, Phase IV (KMG-IV): sequencing the most valuable type-strain genomes for metagenomic binning, comparative biology and taxonomic classification.</title>
        <authorList>
            <person name="Goeker M."/>
        </authorList>
    </citation>
    <scope>NUCLEOTIDE SEQUENCE [LARGE SCALE GENOMIC DNA]</scope>
    <source>
        <strain evidence="5 6">DSM 6130</strain>
    </source>
</reference>
<organism evidence="4 7">
    <name type="scientific">Methylopila capsulata</name>
    <dbReference type="NCBI Taxonomy" id="61654"/>
    <lineage>
        <taxon>Bacteria</taxon>
        <taxon>Pseudomonadati</taxon>
        <taxon>Pseudomonadota</taxon>
        <taxon>Alphaproteobacteria</taxon>
        <taxon>Hyphomicrobiales</taxon>
        <taxon>Methylopilaceae</taxon>
        <taxon>Methylopila</taxon>
    </lineage>
</organism>
<dbReference type="RefSeq" id="WP_204949085.1">
    <property type="nucleotide sequence ID" value="NZ_BSFF01000002.1"/>
</dbReference>
<evidence type="ECO:0000313" key="7">
    <source>
        <dbReference type="Proteomes" id="UP001143400"/>
    </source>
</evidence>
<name>A0A9W6IVD2_9HYPH</name>
<sequence>MIAITSNLSIDDNEVELSFVRSSGPGGQNVNKVSTAVQLRFDVRRSRSLPNDVAIRLMKLAGSRLTNDGVLVLTAQSHRTQGDNRAEAIERLTALLREAAEKPKPRRPTRPTKASKVRRIEGKTKRGDVKALRGRPTMD</sequence>
<dbReference type="Proteomes" id="UP000758856">
    <property type="component" value="Unassembled WGS sequence"/>
</dbReference>
<accession>A0A9W6IVD2</accession>
<evidence type="ECO:0000259" key="3">
    <source>
        <dbReference type="PROSITE" id="PS00745"/>
    </source>
</evidence>
<dbReference type="PANTHER" id="PTHR47814">
    <property type="entry name" value="PEPTIDYL-TRNA HYDROLASE ARFB"/>
    <property type="match status" value="1"/>
</dbReference>
<comment type="caution">
    <text evidence="4">The sequence shown here is derived from an EMBL/GenBank/DDBJ whole genome shotgun (WGS) entry which is preliminary data.</text>
</comment>
<evidence type="ECO:0000313" key="4">
    <source>
        <dbReference type="EMBL" id="GLK55985.1"/>
    </source>
</evidence>
<dbReference type="FunFam" id="3.30.160.20:FF:000046">
    <property type="entry name" value="Peptidyl-tRNA hydrolase ICT1"/>
    <property type="match status" value="1"/>
</dbReference>
<dbReference type="AlphaFoldDB" id="A0A9W6IVD2"/>
<dbReference type="PANTHER" id="PTHR47814:SF1">
    <property type="entry name" value="PEPTIDYL-TRNA HYDROLASE ARFB"/>
    <property type="match status" value="1"/>
</dbReference>
<reference evidence="4" key="1">
    <citation type="journal article" date="2014" name="Int. J. Syst. Evol. Microbiol.">
        <title>Complete genome sequence of Corynebacterium casei LMG S-19264T (=DSM 44701T), isolated from a smear-ripened cheese.</title>
        <authorList>
            <consortium name="US DOE Joint Genome Institute (JGI-PGF)"/>
            <person name="Walter F."/>
            <person name="Albersmeier A."/>
            <person name="Kalinowski J."/>
            <person name="Ruckert C."/>
        </authorList>
    </citation>
    <scope>NUCLEOTIDE SEQUENCE</scope>
    <source>
        <strain evidence="4">VKM B-1606</strain>
    </source>
</reference>
<dbReference type="EMBL" id="BSFF01000002">
    <property type="protein sequence ID" value="GLK55985.1"/>
    <property type="molecule type" value="Genomic_DNA"/>
</dbReference>
<evidence type="ECO:0000313" key="5">
    <source>
        <dbReference type="EMBL" id="MBM7850690.1"/>
    </source>
</evidence>
<comment type="similarity">
    <text evidence="1">Belongs to the prokaryotic/mitochondrial release factor family.</text>
</comment>
<dbReference type="Pfam" id="PF00472">
    <property type="entry name" value="RF-1"/>
    <property type="match status" value="1"/>
</dbReference>
<dbReference type="InterPro" id="IPR000352">
    <property type="entry name" value="Pep_chain_release_fac_I"/>
</dbReference>
<feature type="compositionally biased region" description="Basic and acidic residues" evidence="2">
    <location>
        <begin position="118"/>
        <end position="139"/>
    </location>
</feature>
<protein>
    <submittedName>
        <fullName evidence="4">Aminoacyl-tRNA hydrolase</fullName>
    </submittedName>
    <submittedName>
        <fullName evidence="5">Ribosome-associated protein</fullName>
    </submittedName>
</protein>
<dbReference type="SUPFAM" id="SSF75620">
    <property type="entry name" value="Release factor"/>
    <property type="match status" value="1"/>
</dbReference>
<keyword evidence="4" id="KW-0378">Hydrolase</keyword>
<evidence type="ECO:0000256" key="2">
    <source>
        <dbReference type="SAM" id="MobiDB-lite"/>
    </source>
</evidence>
<dbReference type="InterPro" id="IPR045853">
    <property type="entry name" value="Pep_chain_release_fac_I_sf"/>
</dbReference>
<keyword evidence="6" id="KW-1185">Reference proteome</keyword>
<dbReference type="GO" id="GO:0004045">
    <property type="term" value="F:peptidyl-tRNA hydrolase activity"/>
    <property type="evidence" value="ECO:0007669"/>
    <property type="project" value="TreeGrafter"/>
</dbReference>
<reference evidence="4" key="3">
    <citation type="submission" date="2023-01" db="EMBL/GenBank/DDBJ databases">
        <authorList>
            <person name="Sun Q."/>
            <person name="Evtushenko L."/>
        </authorList>
    </citation>
    <scope>NUCLEOTIDE SEQUENCE</scope>
    <source>
        <strain evidence="4">VKM B-1606</strain>
    </source>
</reference>
<dbReference type="PROSITE" id="PS00745">
    <property type="entry name" value="RF_PROK_I"/>
    <property type="match status" value="1"/>
</dbReference>
<dbReference type="EMBL" id="JAFBCY010000001">
    <property type="protein sequence ID" value="MBM7850690.1"/>
    <property type="molecule type" value="Genomic_DNA"/>
</dbReference>
<feature type="domain" description="Prokaryotic-type class I peptide chain release factors" evidence="3">
    <location>
        <begin position="21"/>
        <end position="37"/>
    </location>
</feature>
<feature type="region of interest" description="Disordered" evidence="2">
    <location>
        <begin position="98"/>
        <end position="139"/>
    </location>
</feature>
<dbReference type="GO" id="GO:0072344">
    <property type="term" value="P:rescue of stalled ribosome"/>
    <property type="evidence" value="ECO:0007669"/>
    <property type="project" value="TreeGrafter"/>
</dbReference>
<dbReference type="Gene3D" id="3.30.160.20">
    <property type="match status" value="1"/>
</dbReference>